<dbReference type="InterPro" id="IPR004821">
    <property type="entry name" value="Cyt_trans-like"/>
</dbReference>
<evidence type="ECO:0000313" key="3">
    <source>
        <dbReference type="EMBL" id="CAK9039948.1"/>
    </source>
</evidence>
<feature type="compositionally biased region" description="Basic and acidic residues" evidence="1">
    <location>
        <begin position="498"/>
        <end position="508"/>
    </location>
</feature>
<dbReference type="Gene3D" id="3.40.50.620">
    <property type="entry name" value="HUPs"/>
    <property type="match status" value="1"/>
</dbReference>
<proteinExistence type="predicted"/>
<keyword evidence="4" id="KW-1185">Reference proteome</keyword>
<organism evidence="3 4">
    <name type="scientific">Durusdinium trenchii</name>
    <dbReference type="NCBI Taxonomy" id="1381693"/>
    <lineage>
        <taxon>Eukaryota</taxon>
        <taxon>Sar</taxon>
        <taxon>Alveolata</taxon>
        <taxon>Dinophyceae</taxon>
        <taxon>Suessiales</taxon>
        <taxon>Symbiodiniaceae</taxon>
        <taxon>Durusdinium</taxon>
    </lineage>
</organism>
<sequence length="1390" mass="153769">MSRWHWGHGWSYSWGSHGWTNQNWHGEQHWYEDQPRRPGRGHRRTTDATATGATTSVGLYFGTFDPIHENHVNLARWACDHGFVERVYFVVNGDNPLKLLAVSYDERLELVKRRLDLEDDPRLRLFQLSREEAQHMRWHDRELIGDRVRKEVEQELGRGPVVYQLVGQDSFEKAIHHGQSAAKGKGKGRKGIFSTSTHFLVFPRAGAAPDVQVPHQMKRRVTVVKDYADPQPLSSTSIRALAESSSLQDKVHPKLLDQVLDTYTRRRRFLLLLLGPPGSGKTSLGRELEAACGFYHISGGDVYRAAQSRASEGYKSEHRKQIVAKVMAAIVRATRLLGDAPVSFDGFLPEDLPDFQAKVGVPGLIIKLSCSEEVRLSRIQQRGQRGHEVRSAEERTRSHGSLVSGGSQRLKDFESSGLCHELSTDQPFKKVVEELKEHVQQAAMKGKRMPFDDQVLDYLLNVASSSASKELVELMEDFCPNWQKHERIALAALLAREAGRGDGPDHSSRSAPSVPAPDASDADMLAQDMALAQMLQEEEDAKYTNNPGQSGQMSSKKGKRAFKPLNINYTVARGGNAPPALGTAAPSSLADVLRQKRSQQVLDTGPPNLPALNAPSERPTPWTPSGLTWAEKLQLSQEPVQEEGGWHHVQRSVVLQVRVRANRAEHVVEATSEETVGDVKKRLEKMHGFAFNLQRLLHLGRELQDDEALQSLSATNGQIVMQLVMRQSAPRPANLQLRLQMPGGSQPMATEVPEKVTGDGLKEQIQREHGIRKDHLSLSFFGHPLQDHLTLAQQGVANGGCISVSLAPPPERPEQRFPAPEPPARDTDERTQLIQKVFAALNRSHTGHLNADEMRPFANQTGFEGSDAEWRGEFDSLRHECGSGPGISLHHFQRLVNDDSDAGCYCLDDELRTLLQSVQRASTSTSAPPPPMPPPKPGNGKADGLTKGPNLEPKRAAPQPEPRNRGPPAAPAAADGRTRLIEEVFTALNRSRTGNLNADEMRPFANQTGFQGSDAEWQTEFDLLRKECGSGSGISLHHFRHLVNDDSDAGCYCSDGELRTVLQSMQRASTSQAPQSQVPRRGPDYGAPNGDQGIVDRQAAAKAAKAINDERTQLIQEIFTALNRSRSGHLNADEMRPFGDQTGFEGTDAEWRQEFDLLRKECGSGPGISLFHFQRLANDSSDDGCYCSDEELRRLLQSLQGGSTSASMPPEPRNWAPAAKGNADERVQLIEQVFNTLNRSCTGYLNASEMRPFANRTGFDGTDAEWRQEFELLQKECGSDTGISLHHFHRLANDSSDDGCYCSDQDLRGLLQSMSEGNSAPVRPPVTPPEPHRPADYGTLNGEAAATTNQAMGIVDERVELIKQVFIALNRSRTGFLNASEMRPFANRTG</sequence>
<feature type="region of interest" description="Disordered" evidence="1">
    <location>
        <begin position="1315"/>
        <end position="1340"/>
    </location>
</feature>
<dbReference type="Pfam" id="PF01467">
    <property type="entry name" value="CTP_transf_like"/>
    <property type="match status" value="1"/>
</dbReference>
<feature type="domain" description="Ubiquitin-like" evidence="2">
    <location>
        <begin position="655"/>
        <end position="729"/>
    </location>
</feature>
<dbReference type="GO" id="GO:0016301">
    <property type="term" value="F:kinase activity"/>
    <property type="evidence" value="ECO:0007669"/>
    <property type="project" value="UniProtKB-KW"/>
</dbReference>
<dbReference type="InterPro" id="IPR014729">
    <property type="entry name" value="Rossmann-like_a/b/a_fold"/>
</dbReference>
<feature type="compositionally biased region" description="Pro residues" evidence="1">
    <location>
        <begin position="927"/>
        <end position="937"/>
    </location>
</feature>
<dbReference type="Pfam" id="PF13238">
    <property type="entry name" value="AAA_18"/>
    <property type="match status" value="1"/>
</dbReference>
<feature type="compositionally biased region" description="Basic and acidic residues" evidence="1">
    <location>
        <begin position="385"/>
        <end position="397"/>
    </location>
</feature>
<dbReference type="Gene3D" id="1.10.238.10">
    <property type="entry name" value="EF-hand"/>
    <property type="match status" value="2"/>
</dbReference>
<feature type="region of interest" description="Disordered" evidence="1">
    <location>
        <begin position="381"/>
        <end position="409"/>
    </location>
</feature>
<dbReference type="NCBIfam" id="TIGR00125">
    <property type="entry name" value="cyt_tran_rel"/>
    <property type="match status" value="1"/>
</dbReference>
<dbReference type="Proteomes" id="UP001642464">
    <property type="component" value="Unassembled WGS sequence"/>
</dbReference>
<dbReference type="Gene3D" id="3.40.50.300">
    <property type="entry name" value="P-loop containing nucleotide triphosphate hydrolases"/>
    <property type="match status" value="1"/>
</dbReference>
<dbReference type="SUPFAM" id="SSF54236">
    <property type="entry name" value="Ubiquitin-like"/>
    <property type="match status" value="2"/>
</dbReference>
<feature type="compositionally biased region" description="Low complexity" evidence="1">
    <location>
        <begin position="509"/>
        <end position="520"/>
    </location>
</feature>
<feature type="region of interest" description="Disordered" evidence="1">
    <location>
        <begin position="498"/>
        <end position="520"/>
    </location>
</feature>
<dbReference type="SUPFAM" id="SSF47473">
    <property type="entry name" value="EF-hand"/>
    <property type="match status" value="2"/>
</dbReference>
<dbReference type="InterPro" id="IPR029071">
    <property type="entry name" value="Ubiquitin-like_domsf"/>
</dbReference>
<dbReference type="PROSITE" id="PS50053">
    <property type="entry name" value="UBIQUITIN_2"/>
    <property type="match status" value="2"/>
</dbReference>
<evidence type="ECO:0000256" key="1">
    <source>
        <dbReference type="SAM" id="MobiDB-lite"/>
    </source>
</evidence>
<evidence type="ECO:0000313" key="4">
    <source>
        <dbReference type="Proteomes" id="UP001642464"/>
    </source>
</evidence>
<feature type="region of interest" description="Disordered" evidence="1">
    <location>
        <begin position="802"/>
        <end position="826"/>
    </location>
</feature>
<feature type="non-terminal residue" evidence="3">
    <location>
        <position position="1390"/>
    </location>
</feature>
<dbReference type="Pfam" id="PF00240">
    <property type="entry name" value="ubiquitin"/>
    <property type="match status" value="2"/>
</dbReference>
<dbReference type="SMART" id="SM00213">
    <property type="entry name" value="UBQ"/>
    <property type="match status" value="2"/>
</dbReference>
<dbReference type="PANTHER" id="PTHR10621">
    <property type="entry name" value="UV EXCISION REPAIR PROTEIN RAD23"/>
    <property type="match status" value="1"/>
</dbReference>
<dbReference type="SUPFAM" id="SSF52540">
    <property type="entry name" value="P-loop containing nucleoside triphosphate hydrolases"/>
    <property type="match status" value="1"/>
</dbReference>
<keyword evidence="3" id="KW-0808">Transferase</keyword>
<dbReference type="InterPro" id="IPR027417">
    <property type="entry name" value="P-loop_NTPase"/>
</dbReference>
<comment type="caution">
    <text evidence="3">The sequence shown here is derived from an EMBL/GenBank/DDBJ whole genome shotgun (WGS) entry which is preliminary data.</text>
</comment>
<dbReference type="CDD" id="cd17039">
    <property type="entry name" value="Ubl_ubiquitin_like"/>
    <property type="match status" value="2"/>
</dbReference>
<dbReference type="InterPro" id="IPR000626">
    <property type="entry name" value="Ubiquitin-like_dom"/>
</dbReference>
<name>A0ABP0LMR1_9DINO</name>
<evidence type="ECO:0000259" key="2">
    <source>
        <dbReference type="PROSITE" id="PS50053"/>
    </source>
</evidence>
<feature type="region of interest" description="Disordered" evidence="1">
    <location>
        <begin position="602"/>
        <end position="621"/>
    </location>
</feature>
<accession>A0ABP0LMR1</accession>
<keyword evidence="3" id="KW-0418">Kinase</keyword>
<dbReference type="SUPFAM" id="SSF52374">
    <property type="entry name" value="Nucleotidylyl transferase"/>
    <property type="match status" value="1"/>
</dbReference>
<feature type="region of interest" description="Disordered" evidence="1">
    <location>
        <begin position="1200"/>
        <end position="1220"/>
    </location>
</feature>
<feature type="region of interest" description="Disordered" evidence="1">
    <location>
        <begin position="919"/>
        <end position="976"/>
    </location>
</feature>
<feature type="compositionally biased region" description="Polar residues" evidence="1">
    <location>
        <begin position="1065"/>
        <end position="1078"/>
    </location>
</feature>
<dbReference type="PANTHER" id="PTHR10621:SF0">
    <property type="entry name" value="UV EXCISION REPAIR PROTEIN RAD23"/>
    <property type="match status" value="1"/>
</dbReference>
<feature type="domain" description="Ubiquitin-like" evidence="2">
    <location>
        <begin position="735"/>
        <end position="806"/>
    </location>
</feature>
<feature type="region of interest" description="Disordered" evidence="1">
    <location>
        <begin position="1065"/>
        <end position="1088"/>
    </location>
</feature>
<gene>
    <name evidence="3" type="ORF">SCF082_LOCUS23310</name>
</gene>
<protein>
    <submittedName>
        <fullName evidence="3">UMP-CMP kinase 1 (Deoxycytidylate kinase 1) (CK 1) (dCMP kinase 1) (Uridine monophosphate/cytidine monophosphate kinase 1) (UMP/CMP kinase 1) (UMP/CMPK 1)</fullName>
    </submittedName>
</protein>
<dbReference type="InterPro" id="IPR011992">
    <property type="entry name" value="EF-hand-dom_pair"/>
</dbReference>
<reference evidence="3 4" key="1">
    <citation type="submission" date="2024-02" db="EMBL/GenBank/DDBJ databases">
        <authorList>
            <person name="Chen Y."/>
            <person name="Shah S."/>
            <person name="Dougan E. K."/>
            <person name="Thang M."/>
            <person name="Chan C."/>
        </authorList>
    </citation>
    <scope>NUCLEOTIDE SEQUENCE [LARGE SCALE GENOMIC DNA]</scope>
</reference>
<dbReference type="EMBL" id="CAXAMM010016858">
    <property type="protein sequence ID" value="CAK9039948.1"/>
    <property type="molecule type" value="Genomic_DNA"/>
</dbReference>
<dbReference type="Gene3D" id="3.10.20.90">
    <property type="entry name" value="Phosphatidylinositol 3-kinase Catalytic Subunit, Chain A, domain 1"/>
    <property type="match status" value="2"/>
</dbReference>